<evidence type="ECO:0000256" key="1">
    <source>
        <dbReference type="SAM" id="MobiDB-lite"/>
    </source>
</evidence>
<name>A0ABQ8K0Z1_9APHY</name>
<comment type="caution">
    <text evidence="2">The sequence shown here is derived from an EMBL/GenBank/DDBJ whole genome shotgun (WGS) entry which is preliminary data.</text>
</comment>
<keyword evidence="3" id="KW-1185">Reference proteome</keyword>
<dbReference type="Proteomes" id="UP000814176">
    <property type="component" value="Unassembled WGS sequence"/>
</dbReference>
<dbReference type="GeneID" id="72002597"/>
<sequence>MPRSWTFVVAILYKNSQPRKQLGYLRAQLRDASLSFRDRTHYEDADRRSRNRLGLNKGEDLRTYDGIDPGMRVTRAQPPPPAQAAKRQKKTVSRLKGSAGVRVKAELLDAAASLSLRTGCLTDKSSLRRHDVTTTSPSSPHRLCAYTWTLVSVCDSSADTSGVPVNLGTPIYERTGNLASIDVAERSDRAPSLQSAT</sequence>
<dbReference type="RefSeq" id="XP_047773659.1">
    <property type="nucleotide sequence ID" value="XM_047921865.1"/>
</dbReference>
<organism evidence="2 3">
    <name type="scientific">Rhodofomes roseus</name>
    <dbReference type="NCBI Taxonomy" id="34475"/>
    <lineage>
        <taxon>Eukaryota</taxon>
        <taxon>Fungi</taxon>
        <taxon>Dikarya</taxon>
        <taxon>Basidiomycota</taxon>
        <taxon>Agaricomycotina</taxon>
        <taxon>Agaricomycetes</taxon>
        <taxon>Polyporales</taxon>
        <taxon>Rhodofomes</taxon>
    </lineage>
</organism>
<evidence type="ECO:0000313" key="3">
    <source>
        <dbReference type="Proteomes" id="UP000814176"/>
    </source>
</evidence>
<gene>
    <name evidence="2" type="ORF">C8Q71DRAFT_727572</name>
</gene>
<proteinExistence type="predicted"/>
<reference evidence="2 3" key="1">
    <citation type="journal article" date="2021" name="Environ. Microbiol.">
        <title>Gene family expansions and transcriptome signatures uncover fungal adaptations to wood decay.</title>
        <authorList>
            <person name="Hage H."/>
            <person name="Miyauchi S."/>
            <person name="Viragh M."/>
            <person name="Drula E."/>
            <person name="Min B."/>
            <person name="Chaduli D."/>
            <person name="Navarro D."/>
            <person name="Favel A."/>
            <person name="Norest M."/>
            <person name="Lesage-Meessen L."/>
            <person name="Balint B."/>
            <person name="Merenyi Z."/>
            <person name="de Eugenio L."/>
            <person name="Morin E."/>
            <person name="Martinez A.T."/>
            <person name="Baldrian P."/>
            <person name="Stursova M."/>
            <person name="Martinez M.J."/>
            <person name="Novotny C."/>
            <person name="Magnuson J.K."/>
            <person name="Spatafora J.W."/>
            <person name="Maurice S."/>
            <person name="Pangilinan J."/>
            <person name="Andreopoulos W."/>
            <person name="LaButti K."/>
            <person name="Hundley H."/>
            <person name="Na H."/>
            <person name="Kuo A."/>
            <person name="Barry K."/>
            <person name="Lipzen A."/>
            <person name="Henrissat B."/>
            <person name="Riley R."/>
            <person name="Ahrendt S."/>
            <person name="Nagy L.G."/>
            <person name="Grigoriev I.V."/>
            <person name="Martin F."/>
            <person name="Rosso M.N."/>
        </authorList>
    </citation>
    <scope>NUCLEOTIDE SEQUENCE [LARGE SCALE GENOMIC DNA]</scope>
    <source>
        <strain evidence="2 3">CIRM-BRFM 1785</strain>
    </source>
</reference>
<protein>
    <recommendedName>
        <fullName evidence="4">Transposase</fullName>
    </recommendedName>
</protein>
<dbReference type="EMBL" id="JADCUA010000032">
    <property type="protein sequence ID" value="KAH9830337.1"/>
    <property type="molecule type" value="Genomic_DNA"/>
</dbReference>
<accession>A0ABQ8K0Z1</accession>
<evidence type="ECO:0000313" key="2">
    <source>
        <dbReference type="EMBL" id="KAH9830337.1"/>
    </source>
</evidence>
<feature type="region of interest" description="Disordered" evidence="1">
    <location>
        <begin position="59"/>
        <end position="96"/>
    </location>
</feature>
<evidence type="ECO:0008006" key="4">
    <source>
        <dbReference type="Google" id="ProtNLM"/>
    </source>
</evidence>